<evidence type="ECO:0000256" key="7">
    <source>
        <dbReference type="ARBA" id="ARBA00022881"/>
    </source>
</evidence>
<dbReference type="PANTHER" id="PTHR30562">
    <property type="entry name" value="UVRC/OXIDOREDUCTASE"/>
    <property type="match status" value="1"/>
</dbReference>
<dbReference type="CDD" id="cd10434">
    <property type="entry name" value="GIY-YIG_UvrC_Cho"/>
    <property type="match status" value="1"/>
</dbReference>
<dbReference type="SUPFAM" id="SSF82771">
    <property type="entry name" value="GIY-YIG endonuclease"/>
    <property type="match status" value="1"/>
</dbReference>
<keyword evidence="4" id="KW-0228">DNA excision</keyword>
<dbReference type="InterPro" id="IPR047296">
    <property type="entry name" value="GIY-YIG_UvrC_Cho"/>
</dbReference>
<keyword evidence="7" id="KW-0267">Excision nuclease</keyword>
<organism evidence="17 18">
    <name type="scientific">Vreelandella azerica</name>
    <dbReference type="NCBI Taxonomy" id="2732867"/>
    <lineage>
        <taxon>Bacteria</taxon>
        <taxon>Pseudomonadati</taxon>
        <taxon>Pseudomonadota</taxon>
        <taxon>Gammaproteobacteria</taxon>
        <taxon>Oceanospirillales</taxon>
        <taxon>Halomonadaceae</taxon>
        <taxon>Vreelandella</taxon>
    </lineage>
</organism>
<dbReference type="InterPro" id="IPR035901">
    <property type="entry name" value="GIY-YIG_endonuc_sf"/>
</dbReference>
<dbReference type="CDD" id="cd06127">
    <property type="entry name" value="DEDDh"/>
    <property type="match status" value="1"/>
</dbReference>
<gene>
    <name evidence="17" type="ORF">HLB35_03965</name>
</gene>
<evidence type="ECO:0000313" key="17">
    <source>
        <dbReference type="EMBL" id="NOG31129.1"/>
    </source>
</evidence>
<dbReference type="GO" id="GO:0003887">
    <property type="term" value="F:DNA-directed DNA polymerase activity"/>
    <property type="evidence" value="ECO:0007669"/>
    <property type="project" value="UniProtKB-EC"/>
</dbReference>
<dbReference type="GO" id="GO:0004527">
    <property type="term" value="F:exonuclease activity"/>
    <property type="evidence" value="ECO:0007669"/>
    <property type="project" value="UniProtKB-KW"/>
</dbReference>
<dbReference type="SMART" id="SM00479">
    <property type="entry name" value="EXOIII"/>
    <property type="match status" value="1"/>
</dbReference>
<dbReference type="EMBL" id="JABFHI010000001">
    <property type="protein sequence ID" value="NOG31129.1"/>
    <property type="molecule type" value="Genomic_DNA"/>
</dbReference>
<evidence type="ECO:0000256" key="9">
    <source>
        <dbReference type="ARBA" id="ARBA00023236"/>
    </source>
</evidence>
<dbReference type="GO" id="GO:0009432">
    <property type="term" value="P:SOS response"/>
    <property type="evidence" value="ECO:0007669"/>
    <property type="project" value="UniProtKB-KW"/>
</dbReference>
<dbReference type="NCBIfam" id="TIGR00573">
    <property type="entry name" value="dnaq"/>
    <property type="match status" value="1"/>
</dbReference>
<dbReference type="InterPro" id="IPR000305">
    <property type="entry name" value="GIY-YIG_endonuc"/>
</dbReference>
<evidence type="ECO:0000256" key="2">
    <source>
        <dbReference type="ARBA" id="ARBA00022722"/>
    </source>
</evidence>
<dbReference type="InterPro" id="IPR012337">
    <property type="entry name" value="RNaseH-like_sf"/>
</dbReference>
<dbReference type="AlphaFoldDB" id="A0A7Y3TYU4"/>
<comment type="subunit">
    <text evidence="11">DNA polymerase III contains a core (composed of alpha, epsilon and theta chains) that associates with a tau subunit. This core dimerizes to form the POLIII' complex. PolIII' associates with the gamma complex (composed of gamma, delta, delta', psi and chi chains) and with the beta chain to form the complete DNA polymerase III complex.</text>
</comment>
<keyword evidence="18" id="KW-1185">Reference proteome</keyword>
<dbReference type="Gene3D" id="3.30.420.10">
    <property type="entry name" value="Ribonuclease H-like superfamily/Ribonuclease H"/>
    <property type="match status" value="1"/>
</dbReference>
<evidence type="ECO:0000256" key="6">
    <source>
        <dbReference type="ARBA" id="ARBA00022839"/>
    </source>
</evidence>
<evidence type="ECO:0000256" key="15">
    <source>
        <dbReference type="ARBA" id="ARBA00049244"/>
    </source>
</evidence>
<proteinExistence type="predicted"/>
<comment type="caution">
    <text evidence="17">The sequence shown here is derived from an EMBL/GenBank/DDBJ whole genome shotgun (WGS) entry which is preliminary data.</text>
</comment>
<dbReference type="Pfam" id="PF01541">
    <property type="entry name" value="GIY-YIG"/>
    <property type="match status" value="1"/>
</dbReference>
<dbReference type="InterPro" id="IPR006054">
    <property type="entry name" value="DnaQ"/>
</dbReference>
<evidence type="ECO:0000256" key="14">
    <source>
        <dbReference type="ARBA" id="ARBA00042732"/>
    </source>
</evidence>
<keyword evidence="2" id="KW-0540">Nuclease</keyword>
<evidence type="ECO:0000313" key="18">
    <source>
        <dbReference type="Proteomes" id="UP000588806"/>
    </source>
</evidence>
<evidence type="ECO:0000256" key="12">
    <source>
        <dbReference type="ARBA" id="ARBA00040756"/>
    </source>
</evidence>
<dbReference type="RefSeq" id="WP_171701554.1">
    <property type="nucleotide sequence ID" value="NZ_JABFHI010000001.1"/>
</dbReference>
<protein>
    <recommendedName>
        <fullName evidence="12">Excinuclease cho</fullName>
        <ecNumber evidence="1">2.7.7.7</ecNumber>
    </recommendedName>
    <alternativeName>
        <fullName evidence="14">Endonuclease cho</fullName>
    </alternativeName>
    <alternativeName>
        <fullName evidence="13">UvrC homolog protein</fullName>
    </alternativeName>
</protein>
<dbReference type="GO" id="GO:0009380">
    <property type="term" value="C:excinuclease repair complex"/>
    <property type="evidence" value="ECO:0007669"/>
    <property type="project" value="TreeGrafter"/>
</dbReference>
<dbReference type="SUPFAM" id="SSF53098">
    <property type="entry name" value="Ribonuclease H-like"/>
    <property type="match status" value="1"/>
</dbReference>
<keyword evidence="6" id="KW-0269">Exonuclease</keyword>
<evidence type="ECO:0000256" key="3">
    <source>
        <dbReference type="ARBA" id="ARBA00022763"/>
    </source>
</evidence>
<name>A0A7Y3TYU4_9GAMM</name>
<evidence type="ECO:0000256" key="8">
    <source>
        <dbReference type="ARBA" id="ARBA00023204"/>
    </source>
</evidence>
<evidence type="ECO:0000256" key="10">
    <source>
        <dbReference type="ARBA" id="ARBA00025483"/>
    </source>
</evidence>
<keyword evidence="3" id="KW-0227">DNA damage</keyword>
<comment type="function">
    <text evidence="10">DNA polymerase III is a complex, multichain enzyme responsible for most of the replicative synthesis in bacteria. The epsilon subunit contain the editing function and is a proofreading 3'-5' exonuclease.</text>
</comment>
<dbReference type="GO" id="GO:0006260">
    <property type="term" value="P:DNA replication"/>
    <property type="evidence" value="ECO:0007669"/>
    <property type="project" value="InterPro"/>
</dbReference>
<dbReference type="FunFam" id="3.30.420.10:FF:000045">
    <property type="entry name" value="3'-5' exonuclease DinG"/>
    <property type="match status" value="1"/>
</dbReference>
<dbReference type="Pfam" id="PF00929">
    <property type="entry name" value="RNase_T"/>
    <property type="match status" value="1"/>
</dbReference>
<evidence type="ECO:0000259" key="16">
    <source>
        <dbReference type="PROSITE" id="PS50164"/>
    </source>
</evidence>
<dbReference type="PANTHER" id="PTHR30562:SF10">
    <property type="entry name" value="EXCINUCLEASE CHO"/>
    <property type="match status" value="1"/>
</dbReference>
<evidence type="ECO:0000256" key="5">
    <source>
        <dbReference type="ARBA" id="ARBA00022801"/>
    </source>
</evidence>
<dbReference type="PROSITE" id="PS50164">
    <property type="entry name" value="GIY_YIG"/>
    <property type="match status" value="1"/>
</dbReference>
<evidence type="ECO:0000256" key="11">
    <source>
        <dbReference type="ARBA" id="ARBA00026073"/>
    </source>
</evidence>
<dbReference type="GO" id="GO:0003677">
    <property type="term" value="F:DNA binding"/>
    <property type="evidence" value="ECO:0007669"/>
    <property type="project" value="InterPro"/>
</dbReference>
<dbReference type="InterPro" id="IPR013520">
    <property type="entry name" value="Ribonucl_H"/>
</dbReference>
<keyword evidence="8" id="KW-0234">DNA repair</keyword>
<dbReference type="Gene3D" id="3.40.1440.10">
    <property type="entry name" value="GIY-YIG endonuclease"/>
    <property type="match status" value="1"/>
</dbReference>
<reference evidence="17 18" key="1">
    <citation type="submission" date="2020-05" db="EMBL/GenBank/DDBJ databases">
        <authorList>
            <person name="Ruan W."/>
            <person name="Jeon C.O."/>
            <person name="Chun B.H."/>
        </authorList>
    </citation>
    <scope>NUCLEOTIDE SEQUENCE [LARGE SCALE GENOMIC DNA]</scope>
    <source>
        <strain evidence="17 18">TBZ9</strain>
    </source>
</reference>
<evidence type="ECO:0000256" key="1">
    <source>
        <dbReference type="ARBA" id="ARBA00012417"/>
    </source>
</evidence>
<keyword evidence="5" id="KW-0378">Hydrolase</keyword>
<accession>A0A7Y3TYU4</accession>
<dbReference type="InterPro" id="IPR036397">
    <property type="entry name" value="RNaseH_sf"/>
</dbReference>
<comment type="catalytic activity">
    <reaction evidence="15">
        <text>DNA(n) + a 2'-deoxyribonucleoside 5'-triphosphate = DNA(n+1) + diphosphate</text>
        <dbReference type="Rhea" id="RHEA:22508"/>
        <dbReference type="Rhea" id="RHEA-COMP:17339"/>
        <dbReference type="Rhea" id="RHEA-COMP:17340"/>
        <dbReference type="ChEBI" id="CHEBI:33019"/>
        <dbReference type="ChEBI" id="CHEBI:61560"/>
        <dbReference type="ChEBI" id="CHEBI:173112"/>
        <dbReference type="EC" id="2.7.7.7"/>
    </reaction>
</comment>
<evidence type="ECO:0000256" key="4">
    <source>
        <dbReference type="ARBA" id="ARBA00022769"/>
    </source>
</evidence>
<evidence type="ECO:0000256" key="13">
    <source>
        <dbReference type="ARBA" id="ARBA00042138"/>
    </source>
</evidence>
<keyword evidence="9" id="KW-0742">SOS response</keyword>
<sequence>MMVLIDIETTGIRASRDRIIEIAALKVLDGHVVDQWASLINPECRLPSTITQLTGIDDASLEQAACFSDIANSLFVWLEGNELIAHNARFDYSFLRNEFKRAGLNYRARMLCTLRLSRQLDPSQGQHNLAALLNRYQISTPAQHRATHDVQSLWALWQCWESSLPPEQWQALLDAQRRQRSLPAQLDPKRVEQIPNCPGVYLFYGHNQLPLYVGKSVNLRDRVMSHFQGDHQDDREMRLAQQVQHIEWEETAGDLGAQLREAQLIKTLMPIMNRRLRKQRRLYAWYWPKSEQQPRLINGEAISNAHTESIFGLFRSTRDAKNTLGKIAEEHQLCRQVLGLEKGRGRCFAHQLGKCRGACCQQETLGAHEQRAKQALAQQQLNHWPWSGPIAIYEAHQKSRWPAYHLVSQWRYLGTIKKLEEADSLDTQNVSFDMDTYQLLNRFLRDPQRHGLEIKELPDQR</sequence>
<dbReference type="EC" id="2.7.7.7" evidence="1"/>
<dbReference type="Proteomes" id="UP000588806">
    <property type="component" value="Unassembled WGS sequence"/>
</dbReference>
<reference evidence="17 18" key="2">
    <citation type="submission" date="2020-06" db="EMBL/GenBank/DDBJ databases">
        <title>Halomonas songnenensis sp. nov., a moderately halophilic bacterium isolated from saline and alkaline soils.</title>
        <authorList>
            <person name="Jiang J."/>
            <person name="Pan Y."/>
        </authorList>
    </citation>
    <scope>NUCLEOTIDE SEQUENCE [LARGE SCALE GENOMIC DNA]</scope>
    <source>
        <strain evidence="17 18">TBZ9</strain>
    </source>
</reference>
<dbReference type="SMART" id="SM00465">
    <property type="entry name" value="GIYc"/>
    <property type="match status" value="1"/>
</dbReference>
<dbReference type="InterPro" id="IPR050066">
    <property type="entry name" value="UvrABC_protein_C"/>
</dbReference>
<dbReference type="GO" id="GO:0006289">
    <property type="term" value="P:nucleotide-excision repair"/>
    <property type="evidence" value="ECO:0007669"/>
    <property type="project" value="InterPro"/>
</dbReference>
<feature type="domain" description="GIY-YIG" evidence="16">
    <location>
        <begin position="196"/>
        <end position="274"/>
    </location>
</feature>